<dbReference type="EMBL" id="LRGB01019285">
    <property type="protein sequence ID" value="KZR97964.1"/>
    <property type="molecule type" value="Genomic_DNA"/>
</dbReference>
<dbReference type="Proteomes" id="UP000076858">
    <property type="component" value="Unassembled WGS sequence"/>
</dbReference>
<accession>A0A162D2W7</accession>
<dbReference type="AlphaFoldDB" id="A0A162D2W7"/>
<name>A0A162D2W7_9CRUS</name>
<keyword evidence="2" id="KW-1185">Reference proteome</keyword>
<reference evidence="1 2" key="1">
    <citation type="submission" date="2016-03" db="EMBL/GenBank/DDBJ databases">
        <title>EvidentialGene: Evidence-directed Construction of Genes on Genomes.</title>
        <authorList>
            <person name="Gilbert D.G."/>
            <person name="Choi J.-H."/>
            <person name="Mockaitis K."/>
            <person name="Colbourne J."/>
            <person name="Pfrender M."/>
        </authorList>
    </citation>
    <scope>NUCLEOTIDE SEQUENCE [LARGE SCALE GENOMIC DNA]</scope>
    <source>
        <strain evidence="1 2">Xinb3</strain>
        <tissue evidence="1">Complete organism</tissue>
    </source>
</reference>
<sequence length="163" mass="18308">THQNYEKLLTQISLVTCNTLAITENEGTATPSNFPICNAFTLLLLTERSWRGKKMRCLLCCAPILIYCKLRPLYTMLAYFVLLSCRGKITILTLGDVGASLLARLPVAKISRKLGSKNHNSINPVTYLIFVETCNRYMTELVNKIFLVLVSGWMQLDCKALSV</sequence>
<protein>
    <submittedName>
        <fullName evidence="1">Uncharacterized protein</fullName>
    </submittedName>
</protein>
<evidence type="ECO:0000313" key="2">
    <source>
        <dbReference type="Proteomes" id="UP000076858"/>
    </source>
</evidence>
<gene>
    <name evidence="1" type="ORF">APZ42_006880</name>
</gene>
<comment type="caution">
    <text evidence="1">The sequence shown here is derived from an EMBL/GenBank/DDBJ whole genome shotgun (WGS) entry which is preliminary data.</text>
</comment>
<feature type="non-terminal residue" evidence="1">
    <location>
        <position position="1"/>
    </location>
</feature>
<evidence type="ECO:0000313" key="1">
    <source>
        <dbReference type="EMBL" id="KZR97964.1"/>
    </source>
</evidence>
<organism evidence="1 2">
    <name type="scientific">Daphnia magna</name>
    <dbReference type="NCBI Taxonomy" id="35525"/>
    <lineage>
        <taxon>Eukaryota</taxon>
        <taxon>Metazoa</taxon>
        <taxon>Ecdysozoa</taxon>
        <taxon>Arthropoda</taxon>
        <taxon>Crustacea</taxon>
        <taxon>Branchiopoda</taxon>
        <taxon>Diplostraca</taxon>
        <taxon>Cladocera</taxon>
        <taxon>Anomopoda</taxon>
        <taxon>Daphniidae</taxon>
        <taxon>Daphnia</taxon>
    </lineage>
</organism>
<proteinExistence type="predicted"/>
<feature type="non-terminal residue" evidence="1">
    <location>
        <position position="163"/>
    </location>
</feature>